<dbReference type="InterPro" id="IPR036291">
    <property type="entry name" value="NAD(P)-bd_dom_sf"/>
</dbReference>
<gene>
    <name evidence="1" type="ORF">Asi03nite_03020</name>
</gene>
<sequence length="335" mass="35748">MVSGSLIVGLGRSGAGLHLPALRRLPPELRDPMRPVLGWDPAVGSRAETAGVTVVASPAEAATRLDPATTVTHVCMPPRGRATVLAALAACGFRRFVIEKPLAVDEAGLEALLRIVGAHRLQVVPMSQWLSSTLTSRIEKIISSGMLGRLISLTFRQRRPRFDRGLRDKQHPTAFDVEIPHSLGAALRLAGGGQVCDAAWGDLRAGGVVVPRLGSAWLTVAHRGGVRTRIDSDLTSPVRERRVHARFTGGTLTGWYPGSEADHHAQLVVDDGRRRGHAVFLDDALGACVADAYRYFATAGGQESATVTDRLAVNADVVRLLADAKRCAARRNPGS</sequence>
<protein>
    <recommendedName>
        <fullName evidence="3">Oxidoreductase</fullName>
    </recommendedName>
</protein>
<organism evidence="1 2">
    <name type="scientific">Actinoplanes siamensis</name>
    <dbReference type="NCBI Taxonomy" id="1223317"/>
    <lineage>
        <taxon>Bacteria</taxon>
        <taxon>Bacillati</taxon>
        <taxon>Actinomycetota</taxon>
        <taxon>Actinomycetes</taxon>
        <taxon>Micromonosporales</taxon>
        <taxon>Micromonosporaceae</taxon>
        <taxon>Actinoplanes</taxon>
    </lineage>
</organism>
<dbReference type="SUPFAM" id="SSF51735">
    <property type="entry name" value="NAD(P)-binding Rossmann-fold domains"/>
    <property type="match status" value="1"/>
</dbReference>
<comment type="caution">
    <text evidence="1">The sequence shown here is derived from an EMBL/GenBank/DDBJ whole genome shotgun (WGS) entry which is preliminary data.</text>
</comment>
<evidence type="ECO:0008006" key="3">
    <source>
        <dbReference type="Google" id="ProtNLM"/>
    </source>
</evidence>
<dbReference type="Gene3D" id="3.40.50.720">
    <property type="entry name" value="NAD(P)-binding Rossmann-like Domain"/>
    <property type="match status" value="1"/>
</dbReference>
<dbReference type="Proteomes" id="UP000629619">
    <property type="component" value="Unassembled WGS sequence"/>
</dbReference>
<proteinExistence type="predicted"/>
<evidence type="ECO:0000313" key="2">
    <source>
        <dbReference type="Proteomes" id="UP000629619"/>
    </source>
</evidence>
<evidence type="ECO:0000313" key="1">
    <source>
        <dbReference type="EMBL" id="GIF02764.1"/>
    </source>
</evidence>
<name>A0A919KA14_9ACTN</name>
<dbReference type="EMBL" id="BOMW01000004">
    <property type="protein sequence ID" value="GIF02764.1"/>
    <property type="molecule type" value="Genomic_DNA"/>
</dbReference>
<dbReference type="AlphaFoldDB" id="A0A919KA14"/>
<keyword evidence="2" id="KW-1185">Reference proteome</keyword>
<reference evidence="1" key="1">
    <citation type="submission" date="2021-01" db="EMBL/GenBank/DDBJ databases">
        <title>Whole genome shotgun sequence of Actinoplanes siamensis NBRC 109076.</title>
        <authorList>
            <person name="Komaki H."/>
            <person name="Tamura T."/>
        </authorList>
    </citation>
    <scope>NUCLEOTIDE SEQUENCE</scope>
    <source>
        <strain evidence="1">NBRC 109076</strain>
    </source>
</reference>
<accession>A0A919KA14</accession>